<dbReference type="VEuPathDB" id="MicrosporidiaDB:NCER_101440"/>
<dbReference type="AlphaFoldDB" id="C4VA14"/>
<dbReference type="KEGG" id="nce:NCER_101440"/>
<dbReference type="OrthoDB" id="300289at2759"/>
<dbReference type="InParanoid" id="C4VA14"/>
<gene>
    <name evidence="2" type="ORF">NCER_101440</name>
</gene>
<dbReference type="Proteomes" id="UP000009082">
    <property type="component" value="Unassembled WGS sequence"/>
</dbReference>
<dbReference type="InterPro" id="IPR003123">
    <property type="entry name" value="VPS9"/>
</dbReference>
<organism evidence="3">
    <name type="scientific">Vairimorpha ceranae (strain BRL01)</name>
    <name type="common">Microsporidian parasite</name>
    <name type="synonym">Nosema ceranae</name>
    <dbReference type="NCBI Taxonomy" id="578460"/>
    <lineage>
        <taxon>Eukaryota</taxon>
        <taxon>Fungi</taxon>
        <taxon>Fungi incertae sedis</taxon>
        <taxon>Microsporidia</taxon>
        <taxon>Nosematidae</taxon>
        <taxon>Vairimorpha</taxon>
    </lineage>
</organism>
<evidence type="ECO:0000259" key="1">
    <source>
        <dbReference type="PROSITE" id="PS51205"/>
    </source>
</evidence>
<reference evidence="3" key="1">
    <citation type="journal article" date="2009" name="PLoS Pathog.">
        <title>Genomic analyses of the microsporidian Nosema ceranae, an emergent pathogen of honey bees.</title>
        <authorList>
            <person name="Cornman R.S."/>
            <person name="Chen Y.P."/>
            <person name="Schatz M.C."/>
            <person name="Street C."/>
            <person name="Zhao Y."/>
            <person name="Desany B."/>
            <person name="Egholm M."/>
            <person name="Hutchison S."/>
            <person name="Pettis J.S."/>
            <person name="Lipkin W.I."/>
            <person name="Evans J.D."/>
        </authorList>
    </citation>
    <scope>NUCLEOTIDE SEQUENCE [LARGE SCALE GENOMIC DNA]</scope>
    <source>
        <strain evidence="3">BRL01</strain>
    </source>
</reference>
<protein>
    <recommendedName>
        <fullName evidence="1">VPS9 domain-containing protein</fullName>
    </recommendedName>
</protein>
<name>C4VA14_VAIC1</name>
<dbReference type="InterPro" id="IPR037191">
    <property type="entry name" value="VPS9_dom_sf"/>
</dbReference>
<feature type="domain" description="VPS9" evidence="1">
    <location>
        <begin position="92"/>
        <end position="229"/>
    </location>
</feature>
<proteinExistence type="predicted"/>
<sequence>MSKIHIILQNSKYQRYILFYNIPNLCFINYYKLFTLLFQMHKSLTVSKILSNPSVIQDYYIFLKSKLTCDKSLHIKEQEIFSTFYAEYFKRQQTDYLLNTKIDLYNDRIEPIHLNVIESKDNINRYISIISSISDIKIPTDILEKYLLFIKLTRDKEHDTFLNILVYTILKSNIRNFKSIVTYVIKYRRRIFIACEHKTIQNQSEIEYYINVLSVALEFIERMEYKDLNITKDEYEKLIGI</sequence>
<accession>C4VA14</accession>
<evidence type="ECO:0000313" key="3">
    <source>
        <dbReference type="Proteomes" id="UP000009082"/>
    </source>
</evidence>
<dbReference type="EMBL" id="ACOL01000154">
    <property type="protein sequence ID" value="EEQ81938.1"/>
    <property type="molecule type" value="Genomic_DNA"/>
</dbReference>
<dbReference type="HOGENOM" id="CLU_1152059_0_0_1"/>
<dbReference type="PROSITE" id="PS51205">
    <property type="entry name" value="VPS9"/>
    <property type="match status" value="1"/>
</dbReference>
<dbReference type="Pfam" id="PF02204">
    <property type="entry name" value="VPS9"/>
    <property type="match status" value="1"/>
</dbReference>
<dbReference type="Gene3D" id="1.20.1050.80">
    <property type="entry name" value="VPS9 domain"/>
    <property type="match status" value="1"/>
</dbReference>
<evidence type="ECO:0000313" key="2">
    <source>
        <dbReference type="EMBL" id="EEQ81938.1"/>
    </source>
</evidence>
<dbReference type="SUPFAM" id="SSF109993">
    <property type="entry name" value="VPS9 domain"/>
    <property type="match status" value="1"/>
</dbReference>